<proteinExistence type="predicted"/>
<dbReference type="STRING" id="596151.DesfrDRAFT_1261"/>
<dbReference type="Proteomes" id="UP000006250">
    <property type="component" value="Unassembled WGS sequence"/>
</dbReference>
<organism evidence="2 3">
    <name type="scientific">Solidesulfovibrio fructosivorans JJ]</name>
    <dbReference type="NCBI Taxonomy" id="596151"/>
    <lineage>
        <taxon>Bacteria</taxon>
        <taxon>Pseudomonadati</taxon>
        <taxon>Thermodesulfobacteriota</taxon>
        <taxon>Desulfovibrionia</taxon>
        <taxon>Desulfovibrionales</taxon>
        <taxon>Desulfovibrionaceae</taxon>
        <taxon>Solidesulfovibrio</taxon>
    </lineage>
</organism>
<sequence>MIAAIRAWFEAFVDAHRLGTPVHDAHLDLKRVHSLLVMDEAKAQAEELELPGRLRELAVITGLLHDTGRFPQYRRYHTFRDADSANHAILGTVALARENALAALDKTARALVRTAIICHNKRALPARVASGRDPDALTLARIVRDADKLDIVRVMLEHFQDPKEKDAVVFLGLPDIPDVYNPVFLEDIAAGRIGNYYAMGSTNDFALLLLSWINDMNFARTRREFFTRGLVAGLFDALPDQPELTAFKTRYHDRFAPSETISH</sequence>
<name>E1JUG2_SOLFR</name>
<dbReference type="Pfam" id="PF01966">
    <property type="entry name" value="HD"/>
    <property type="match status" value="1"/>
</dbReference>
<keyword evidence="3" id="KW-1185">Reference proteome</keyword>
<evidence type="ECO:0000259" key="1">
    <source>
        <dbReference type="Pfam" id="PF01966"/>
    </source>
</evidence>
<dbReference type="InterPro" id="IPR003607">
    <property type="entry name" value="HD/PDEase_dom"/>
</dbReference>
<feature type="domain" description="HD" evidence="1">
    <location>
        <begin position="33"/>
        <end position="150"/>
    </location>
</feature>
<evidence type="ECO:0000313" key="3">
    <source>
        <dbReference type="Proteomes" id="UP000006250"/>
    </source>
</evidence>
<dbReference type="AlphaFoldDB" id="E1JUG2"/>
<protein>
    <submittedName>
        <fullName evidence="2">Metal-dependent phosphohydrolase HD sub domain</fullName>
    </submittedName>
</protein>
<gene>
    <name evidence="2" type="ORF">DesfrDRAFT_1261</name>
</gene>
<keyword evidence="2" id="KW-0378">Hydrolase</keyword>
<dbReference type="eggNOG" id="COG1418">
    <property type="taxonomic scope" value="Bacteria"/>
</dbReference>
<dbReference type="SUPFAM" id="SSF109604">
    <property type="entry name" value="HD-domain/PDEase-like"/>
    <property type="match status" value="1"/>
</dbReference>
<evidence type="ECO:0000313" key="2">
    <source>
        <dbReference type="EMBL" id="EFL52092.1"/>
    </source>
</evidence>
<accession>E1JUG2</accession>
<dbReference type="EMBL" id="AECZ01000006">
    <property type="protein sequence ID" value="EFL52092.1"/>
    <property type="molecule type" value="Genomic_DNA"/>
</dbReference>
<dbReference type="RefSeq" id="WP_005992174.1">
    <property type="nucleotide sequence ID" value="NZ_AECZ01000006.1"/>
</dbReference>
<comment type="caution">
    <text evidence="2">The sequence shown here is derived from an EMBL/GenBank/DDBJ whole genome shotgun (WGS) entry which is preliminary data.</text>
</comment>
<dbReference type="InterPro" id="IPR006674">
    <property type="entry name" value="HD_domain"/>
</dbReference>
<dbReference type="GO" id="GO:0016787">
    <property type="term" value="F:hydrolase activity"/>
    <property type="evidence" value="ECO:0007669"/>
    <property type="project" value="UniProtKB-KW"/>
</dbReference>
<dbReference type="Gene3D" id="1.10.3210.10">
    <property type="entry name" value="Hypothetical protein af1432"/>
    <property type="match status" value="1"/>
</dbReference>
<dbReference type="OrthoDB" id="9797344at2"/>
<reference evidence="2 3" key="1">
    <citation type="submission" date="2010-08" db="EMBL/GenBank/DDBJ databases">
        <title>The draft genome of Desulfovibrio fructosovorans JJ.</title>
        <authorList>
            <consortium name="US DOE Joint Genome Institute (JGI-PGF)"/>
            <person name="Lucas S."/>
            <person name="Copeland A."/>
            <person name="Lapidus A."/>
            <person name="Cheng J.-F."/>
            <person name="Bruce D."/>
            <person name="Goodwin L."/>
            <person name="Pitluck S."/>
            <person name="Land M.L."/>
            <person name="Hauser L."/>
            <person name="Chang Y.-J."/>
            <person name="Jeffries C."/>
            <person name="Wall J.D."/>
            <person name="Stahl D.A."/>
            <person name="Arkin A.P."/>
            <person name="Dehal P."/>
            <person name="Stolyar S.M."/>
            <person name="Hazen T.C."/>
            <person name="Woyke T.J."/>
        </authorList>
    </citation>
    <scope>NUCLEOTIDE SEQUENCE [LARGE SCALE GENOMIC DNA]</scope>
    <source>
        <strain evidence="2 3">JJ</strain>
    </source>
</reference>
<dbReference type="CDD" id="cd00077">
    <property type="entry name" value="HDc"/>
    <property type="match status" value="1"/>
</dbReference>